<evidence type="ECO:0000313" key="2">
    <source>
        <dbReference type="Proteomes" id="UP001430990"/>
    </source>
</evidence>
<protein>
    <submittedName>
        <fullName evidence="1">Uncharacterized protein</fullName>
    </submittedName>
</protein>
<sequence length="113" mass="12909">MGYSSRLGDAHILIGEHQFLRRVTGEVPRLRRGFLHSLLDAMGDVDFQCRDGALVRLRWLLDDRAPLSNPALQERLRTLHERAMAIRCAAFDDSTILLQELPVTNGPRNGKWF</sequence>
<reference evidence="1" key="1">
    <citation type="submission" date="2021-11" db="EMBL/GenBank/DDBJ databases">
        <title>Australian commercial rhizobial inoculants.</title>
        <authorList>
            <person name="Kohlmeier M.G."/>
            <person name="O'Hara G.W."/>
            <person name="Colombi E."/>
            <person name="Ramsay J.P."/>
            <person name="Terpolilli J."/>
        </authorList>
    </citation>
    <scope>NUCLEOTIDE SEQUENCE</scope>
    <source>
        <strain evidence="1">CC829</strain>
        <plasmid evidence="1">pCC829_2</plasmid>
    </source>
</reference>
<dbReference type="EMBL" id="CP088102">
    <property type="protein sequence ID" value="UFW92125.1"/>
    <property type="molecule type" value="Genomic_DNA"/>
</dbReference>
<gene>
    <name evidence="1" type="ORF">BjapCC829_48655</name>
</gene>
<proteinExistence type="predicted"/>
<dbReference type="RefSeq" id="WP_231145930.1">
    <property type="nucleotide sequence ID" value="NZ_CP088102.1"/>
</dbReference>
<keyword evidence="1" id="KW-0614">Plasmid</keyword>
<accession>A0ABY3R1I2</accession>
<name>A0ABY3R1I2_9BRAD</name>
<geneLocation type="plasmid" evidence="1 2">
    <name>pCC829_2</name>
</geneLocation>
<organism evidence="1 2">
    <name type="scientific">Bradyrhizobium barranii</name>
    <dbReference type="NCBI Taxonomy" id="2992140"/>
    <lineage>
        <taxon>Bacteria</taxon>
        <taxon>Pseudomonadati</taxon>
        <taxon>Pseudomonadota</taxon>
        <taxon>Alphaproteobacteria</taxon>
        <taxon>Hyphomicrobiales</taxon>
        <taxon>Nitrobacteraceae</taxon>
        <taxon>Bradyrhizobium</taxon>
    </lineage>
</organism>
<keyword evidence="2" id="KW-1185">Reference proteome</keyword>
<evidence type="ECO:0000313" key="1">
    <source>
        <dbReference type="EMBL" id="UFW92125.1"/>
    </source>
</evidence>
<dbReference type="Proteomes" id="UP001430990">
    <property type="component" value="Plasmid pCC829_2"/>
</dbReference>